<keyword evidence="1" id="KW-0732">Signal</keyword>
<sequence length="92" mass="10403">MDKKSCWRRMLLWSCLPCPIMNAWAVPLMNECIHGGTLFPMLACHAVLLCLIQISPSLINPHLPLINTYLNDTFRQEADPCVCASDLLLEFS</sequence>
<feature type="chain" id="PRO_5007100124" description="Secreted protein" evidence="1">
    <location>
        <begin position="26"/>
        <end position="92"/>
    </location>
</feature>
<dbReference type="AlphaFoldDB" id="A0A101LW75"/>
<feature type="signal peptide" evidence="1">
    <location>
        <begin position="1"/>
        <end position="25"/>
    </location>
</feature>
<reference evidence="2" key="1">
    <citation type="journal article" date="2015" name="Genome Biol. Evol.">
        <title>Organellar Genomes of White Spruce (Picea glauca): Assembly and Annotation.</title>
        <authorList>
            <person name="Jackman S.D."/>
            <person name="Warren R.L."/>
            <person name="Gibb E.A."/>
            <person name="Vandervalk B.P."/>
            <person name="Mohamadi H."/>
            <person name="Chu J."/>
            <person name="Raymond A."/>
            <person name="Pleasance S."/>
            <person name="Coope R."/>
            <person name="Wildung M.R."/>
            <person name="Ritland C.E."/>
            <person name="Bousquet J."/>
            <person name="Jones S.J."/>
            <person name="Bohlmann J."/>
            <person name="Birol I."/>
        </authorList>
    </citation>
    <scope>NUCLEOTIDE SEQUENCE [LARGE SCALE GENOMIC DNA]</scope>
    <source>
        <tissue evidence="2">Flushing bud</tissue>
    </source>
</reference>
<geneLocation type="mitochondrion" evidence="2"/>
<dbReference type="EMBL" id="LKAM01000011">
    <property type="protein sequence ID" value="KUM46472.1"/>
    <property type="molecule type" value="Genomic_DNA"/>
</dbReference>
<comment type="caution">
    <text evidence="2">The sequence shown here is derived from an EMBL/GenBank/DDBJ whole genome shotgun (WGS) entry which is preliminary data.</text>
</comment>
<evidence type="ECO:0000313" key="2">
    <source>
        <dbReference type="EMBL" id="KUM46472.1"/>
    </source>
</evidence>
<proteinExistence type="predicted"/>
<protein>
    <recommendedName>
        <fullName evidence="3">Secreted protein</fullName>
    </recommendedName>
</protein>
<evidence type="ECO:0008006" key="3">
    <source>
        <dbReference type="Google" id="ProtNLM"/>
    </source>
</evidence>
<name>A0A101LW75_PICGL</name>
<accession>A0A101LW75</accession>
<organism evidence="2">
    <name type="scientific">Picea glauca</name>
    <name type="common">White spruce</name>
    <name type="synonym">Pinus glauca</name>
    <dbReference type="NCBI Taxonomy" id="3330"/>
    <lineage>
        <taxon>Eukaryota</taxon>
        <taxon>Viridiplantae</taxon>
        <taxon>Streptophyta</taxon>
        <taxon>Embryophyta</taxon>
        <taxon>Tracheophyta</taxon>
        <taxon>Spermatophyta</taxon>
        <taxon>Pinopsida</taxon>
        <taxon>Pinidae</taxon>
        <taxon>Conifers I</taxon>
        <taxon>Pinales</taxon>
        <taxon>Pinaceae</taxon>
        <taxon>Picea</taxon>
    </lineage>
</organism>
<keyword evidence="2" id="KW-0496">Mitochondrion</keyword>
<gene>
    <name evidence="2" type="ORF">ABT39_MTgene1573</name>
</gene>
<evidence type="ECO:0000256" key="1">
    <source>
        <dbReference type="SAM" id="SignalP"/>
    </source>
</evidence>